<name>C5CHY9_KOSOT</name>
<sequence length="335" mass="37286">MQRIKKGFSLIELLIVLAVIAAVASVMTTIAINAVRAARATKVAYNFRILSQSVTNKIYIDNEIPSTINELGENIDTENYGVAWRGSDGFYEFVVFTSEDVDITTLHEKLLNVSGTVPSGDFTFIAGGKSDFDGMTACYIFLLDEQGNPASMSYGSYTFDEDFDISTLVSVYGRDWVATEQGLMPSKWGEARAILPGDETWTDYTVNVVATYSEGNGYAIYIRATGEADNITAYAFQVDPGYGSGAFLVRPVYDGRERSPIAITWFRNIDDGWTLPIRPEKHYITITAEGNHFTMTFNGIEVLNFTDDRFPSGRVGIRKWHKTDVAFESIEIQQN</sequence>
<evidence type="ECO:0000313" key="7">
    <source>
        <dbReference type="Proteomes" id="UP000002382"/>
    </source>
</evidence>
<keyword evidence="3" id="KW-0574">Periplasm</keyword>
<evidence type="ECO:0000313" key="6">
    <source>
        <dbReference type="EMBL" id="ACR78844.1"/>
    </source>
</evidence>
<proteinExistence type="predicted"/>
<dbReference type="HOGENOM" id="CLU_828419_0_0_0"/>
<feature type="domain" description="3-keto-alpha-glucoside-1,2-lyase/3-keto-2-hydroxy-glucal hydratase" evidence="5">
    <location>
        <begin position="179"/>
        <end position="332"/>
    </location>
</feature>
<evidence type="ECO:0000256" key="4">
    <source>
        <dbReference type="ARBA" id="ARBA00023237"/>
    </source>
</evidence>
<accession>C5CHY9</accession>
<dbReference type="STRING" id="521045.Kole_0118"/>
<keyword evidence="4" id="KW-0998">Cell outer membrane</keyword>
<reference evidence="6 7" key="2">
    <citation type="journal article" date="2011" name="J. Bacteriol.">
        <title>Genome Sequence of Kosmotoga olearia Strain TBF 19.5.1, a Thermophilic Bacterium with a Wide Growth Temperature Range, Isolated from the Troll B Oil Platform in the North Sea.</title>
        <authorList>
            <person name="Swithers K.S."/>
            <person name="Dipippo J.L."/>
            <person name="Bruce D.C."/>
            <person name="Detter C."/>
            <person name="Tapia R."/>
            <person name="Han S."/>
            <person name="Goodwin L.A."/>
            <person name="Han J."/>
            <person name="Woyke T."/>
            <person name="Pitluck S."/>
            <person name="Pennacchio L."/>
            <person name="Nolan M."/>
            <person name="Mikhailova N."/>
            <person name="Land M.L."/>
            <person name="Nesbo C.L."/>
            <person name="Gogarten J.P."/>
            <person name="Noll K.M."/>
        </authorList>
    </citation>
    <scope>NUCLEOTIDE SEQUENCE [LARGE SCALE GENOMIC DNA]</scope>
    <source>
        <strain evidence="7">ATCC BAA-1733 / DSM 21960 / TBF 19.5.1</strain>
    </source>
</reference>
<dbReference type="EMBL" id="CP001634">
    <property type="protein sequence ID" value="ACR78844.1"/>
    <property type="molecule type" value="Genomic_DNA"/>
</dbReference>
<dbReference type="NCBIfam" id="TIGR02532">
    <property type="entry name" value="IV_pilin_GFxxxE"/>
    <property type="match status" value="1"/>
</dbReference>
<evidence type="ECO:0000256" key="1">
    <source>
        <dbReference type="ARBA" id="ARBA00004203"/>
    </source>
</evidence>
<dbReference type="InterPro" id="IPR012902">
    <property type="entry name" value="N_methyl_site"/>
</dbReference>
<dbReference type="Gene3D" id="2.60.120.560">
    <property type="entry name" value="Exo-inulinase, domain 1"/>
    <property type="match status" value="1"/>
</dbReference>
<dbReference type="Pfam" id="PF06439">
    <property type="entry name" value="3keto-disac_hyd"/>
    <property type="match status" value="1"/>
</dbReference>
<dbReference type="PROSITE" id="PS00409">
    <property type="entry name" value="PROKAR_NTER_METHYL"/>
    <property type="match status" value="1"/>
</dbReference>
<dbReference type="Pfam" id="PF07963">
    <property type="entry name" value="N_methyl"/>
    <property type="match status" value="1"/>
</dbReference>
<dbReference type="GO" id="GO:0042597">
    <property type="term" value="C:periplasmic space"/>
    <property type="evidence" value="ECO:0007669"/>
    <property type="project" value="UniProtKB-SubCell"/>
</dbReference>
<dbReference type="GO" id="GO:0016787">
    <property type="term" value="F:hydrolase activity"/>
    <property type="evidence" value="ECO:0007669"/>
    <property type="project" value="InterPro"/>
</dbReference>
<gene>
    <name evidence="6" type="ordered locus">Kole_0118</name>
</gene>
<dbReference type="Proteomes" id="UP000002382">
    <property type="component" value="Chromosome"/>
</dbReference>
<keyword evidence="4" id="KW-0472">Membrane</keyword>
<organism evidence="6 7">
    <name type="scientific">Kosmotoga olearia (strain ATCC BAA-1733 / DSM 21960 / TBF 19.5.1)</name>
    <dbReference type="NCBI Taxonomy" id="521045"/>
    <lineage>
        <taxon>Bacteria</taxon>
        <taxon>Thermotogati</taxon>
        <taxon>Thermotogota</taxon>
        <taxon>Thermotogae</taxon>
        <taxon>Kosmotogales</taxon>
        <taxon>Kosmotogaceae</taxon>
        <taxon>Kosmotoga</taxon>
    </lineage>
</organism>
<dbReference type="KEGG" id="kol:Kole_0118"/>
<evidence type="ECO:0000256" key="3">
    <source>
        <dbReference type="ARBA" id="ARBA00022764"/>
    </source>
</evidence>
<reference evidence="6 7" key="1">
    <citation type="submission" date="2009-06" db="EMBL/GenBank/DDBJ databases">
        <title>Complete sequence of Thermotogales bacterium TBF 19.5.1.</title>
        <authorList>
            <consortium name="US DOE Joint Genome Institute"/>
            <person name="Lucas S."/>
            <person name="Copeland A."/>
            <person name="Lapidus A."/>
            <person name="Glavina del Rio T."/>
            <person name="Tice H."/>
            <person name="Bruce D."/>
            <person name="Goodwin L."/>
            <person name="Pitluck S."/>
            <person name="Chertkov O."/>
            <person name="Brettin T."/>
            <person name="Detter J.C."/>
            <person name="Han C."/>
            <person name="Schmutz J."/>
            <person name="Larimer F."/>
            <person name="Land M."/>
            <person name="Hauser L."/>
            <person name="Kyrpides N."/>
            <person name="Ovchinnikova G."/>
            <person name="Noll K."/>
        </authorList>
    </citation>
    <scope>NUCLEOTIDE SEQUENCE [LARGE SCALE GENOMIC DNA]</scope>
    <source>
        <strain evidence="7">ATCC BAA-1733 / DSM 21960 / TBF 19.5.1</strain>
    </source>
</reference>
<dbReference type="eggNOG" id="COG2165">
    <property type="taxonomic scope" value="Bacteria"/>
</dbReference>
<dbReference type="RefSeq" id="WP_012744632.1">
    <property type="nucleotide sequence ID" value="NC_012785.1"/>
</dbReference>
<evidence type="ECO:0000259" key="5">
    <source>
        <dbReference type="Pfam" id="PF06439"/>
    </source>
</evidence>
<evidence type="ECO:0000256" key="2">
    <source>
        <dbReference type="ARBA" id="ARBA00004418"/>
    </source>
</evidence>
<comment type="subcellular location">
    <subcellularLocation>
        <location evidence="1">Cell outer membrane</location>
        <topology evidence="1">Single-pass membrane protein</topology>
    </subcellularLocation>
    <subcellularLocation>
        <location evidence="2">Periplasm</location>
    </subcellularLocation>
</comment>
<dbReference type="InterPro" id="IPR045584">
    <property type="entry name" value="Pilin-like"/>
</dbReference>
<dbReference type="Gene3D" id="3.30.700.10">
    <property type="entry name" value="Glycoprotein, Type 4 Pilin"/>
    <property type="match status" value="1"/>
</dbReference>
<dbReference type="InterPro" id="IPR010496">
    <property type="entry name" value="AL/BT2_dom"/>
</dbReference>
<dbReference type="AlphaFoldDB" id="C5CHY9"/>
<protein>
    <recommendedName>
        <fullName evidence="5">3-keto-alpha-glucoside-1,2-lyase/3-keto-2-hydroxy-glucal hydratase domain-containing protein</fullName>
    </recommendedName>
</protein>
<keyword evidence="7" id="KW-1185">Reference proteome</keyword>
<dbReference type="OrthoDB" id="49500at2"/>
<dbReference type="GO" id="GO:0009279">
    <property type="term" value="C:cell outer membrane"/>
    <property type="evidence" value="ECO:0007669"/>
    <property type="project" value="UniProtKB-SubCell"/>
</dbReference>
<dbReference type="SUPFAM" id="SSF54523">
    <property type="entry name" value="Pili subunits"/>
    <property type="match status" value="1"/>
</dbReference>